<keyword evidence="2" id="KW-0997">Cell inner membrane</keyword>
<dbReference type="SUPFAM" id="SSF52540">
    <property type="entry name" value="P-loop containing nucleoside triphosphate hydrolases"/>
    <property type="match status" value="1"/>
</dbReference>
<keyword evidence="4" id="KW-0547">Nucleotide-binding</keyword>
<evidence type="ECO:0000259" key="11">
    <source>
        <dbReference type="PROSITE" id="PS50929"/>
    </source>
</evidence>
<dbReference type="PROSITE" id="PS50893">
    <property type="entry name" value="ABC_TRANSPORTER_2"/>
    <property type="match status" value="1"/>
</dbReference>
<feature type="transmembrane region" description="Helical" evidence="9">
    <location>
        <begin position="270"/>
        <end position="292"/>
    </location>
</feature>
<dbReference type="InterPro" id="IPR017871">
    <property type="entry name" value="ABC_transporter-like_CS"/>
</dbReference>
<dbReference type="GO" id="GO:0006869">
    <property type="term" value="P:lipid transport"/>
    <property type="evidence" value="ECO:0007669"/>
    <property type="project" value="UniProtKB-KW"/>
</dbReference>
<feature type="domain" description="ABC transporter" evidence="10">
    <location>
        <begin position="361"/>
        <end position="599"/>
    </location>
</feature>
<feature type="transmembrane region" description="Helical" evidence="9">
    <location>
        <begin position="39"/>
        <end position="61"/>
    </location>
</feature>
<dbReference type="InterPro" id="IPR011527">
    <property type="entry name" value="ABC1_TM_dom"/>
</dbReference>
<feature type="domain" description="ABC transmembrane type-1" evidence="11">
    <location>
        <begin position="41"/>
        <end position="327"/>
    </location>
</feature>
<dbReference type="Proteomes" id="UP000064939">
    <property type="component" value="Chromosome"/>
</dbReference>
<dbReference type="Pfam" id="PF00005">
    <property type="entry name" value="ABC_tran"/>
    <property type="match status" value="1"/>
</dbReference>
<dbReference type="InterPro" id="IPR003593">
    <property type="entry name" value="AAA+_ATPase"/>
</dbReference>
<dbReference type="GO" id="GO:0005886">
    <property type="term" value="C:plasma membrane"/>
    <property type="evidence" value="ECO:0007669"/>
    <property type="project" value="UniProtKB-SubCell"/>
</dbReference>
<dbReference type="GO" id="GO:0015421">
    <property type="term" value="F:ABC-type oligopeptide transporter activity"/>
    <property type="evidence" value="ECO:0007669"/>
    <property type="project" value="TreeGrafter"/>
</dbReference>
<name>A0A0N7GY01_9GAMM</name>
<accession>A0A0N7GY01</accession>
<dbReference type="SMART" id="SM00382">
    <property type="entry name" value="AAA"/>
    <property type="match status" value="1"/>
</dbReference>
<organism evidence="12 13">
    <name type="scientific">Acinetobacter equi</name>
    <dbReference type="NCBI Taxonomy" id="1324350"/>
    <lineage>
        <taxon>Bacteria</taxon>
        <taxon>Pseudomonadati</taxon>
        <taxon>Pseudomonadota</taxon>
        <taxon>Gammaproteobacteria</taxon>
        <taxon>Moraxellales</taxon>
        <taxon>Moraxellaceae</taxon>
        <taxon>Acinetobacter</taxon>
    </lineage>
</organism>
<dbReference type="Pfam" id="PF00664">
    <property type="entry name" value="ABC_membrane"/>
    <property type="match status" value="1"/>
</dbReference>
<evidence type="ECO:0000256" key="5">
    <source>
        <dbReference type="ARBA" id="ARBA00022840"/>
    </source>
</evidence>
<evidence type="ECO:0000256" key="8">
    <source>
        <dbReference type="ARBA" id="ARBA00023136"/>
    </source>
</evidence>
<reference evidence="12 13" key="1">
    <citation type="journal article" date="2015" name="Int. J. Syst. Evol. Microbiol.">
        <title>Acinetobacter equi sp. nov. isolated from horse faeces.</title>
        <authorList>
            <person name="Poppel M.T."/>
            <person name="Skiebe E."/>
            <person name="Laue M."/>
            <person name="Bergmann H."/>
            <person name="Ebersberger I."/>
            <person name="Garn T."/>
            <person name="Fruth A."/>
            <person name="Baumgardt S."/>
            <person name="Busse H.J."/>
            <person name="Wilharm G."/>
        </authorList>
    </citation>
    <scope>NUCLEOTIDE SEQUENCE [LARGE SCALE GENOMIC DNA]</scope>
    <source>
        <strain evidence="12 13">114</strain>
    </source>
</reference>
<dbReference type="SUPFAM" id="SSF90123">
    <property type="entry name" value="ABC transporter transmembrane region"/>
    <property type="match status" value="1"/>
</dbReference>
<keyword evidence="5 12" id="KW-0067">ATP-binding</keyword>
<feature type="transmembrane region" description="Helical" evidence="9">
    <location>
        <begin position="81"/>
        <end position="100"/>
    </location>
</feature>
<keyword evidence="7" id="KW-0445">Lipid transport</keyword>
<dbReference type="GO" id="GO:0005524">
    <property type="term" value="F:ATP binding"/>
    <property type="evidence" value="ECO:0007669"/>
    <property type="project" value="UniProtKB-KW"/>
</dbReference>
<dbReference type="InterPro" id="IPR027417">
    <property type="entry name" value="P-loop_NTPase"/>
</dbReference>
<dbReference type="AlphaFoldDB" id="A0A0N7GY01"/>
<dbReference type="KEGG" id="aei:AOY20_11690"/>
<dbReference type="STRING" id="1324350.AOY20_11690"/>
<keyword evidence="8 9" id="KW-0472">Membrane</keyword>
<gene>
    <name evidence="12" type="ORF">AOY20_11690</name>
</gene>
<dbReference type="FunFam" id="1.20.1560.10:FF:000070">
    <property type="entry name" value="Multidrug ABC transporter ATP-binding protein"/>
    <property type="match status" value="1"/>
</dbReference>
<dbReference type="PROSITE" id="PS00211">
    <property type="entry name" value="ABC_TRANSPORTER_1"/>
    <property type="match status" value="1"/>
</dbReference>
<keyword evidence="7" id="KW-0813">Transport</keyword>
<dbReference type="InterPro" id="IPR003439">
    <property type="entry name" value="ABC_transporter-like_ATP-bd"/>
</dbReference>
<protein>
    <submittedName>
        <fullName evidence="12">Multidrug ABC transporter ATP-binding protein</fullName>
    </submittedName>
</protein>
<dbReference type="Gene3D" id="1.20.1560.10">
    <property type="entry name" value="ABC transporter type 1, transmembrane domain"/>
    <property type="match status" value="1"/>
</dbReference>
<evidence type="ECO:0000256" key="3">
    <source>
        <dbReference type="ARBA" id="ARBA00022692"/>
    </source>
</evidence>
<dbReference type="Gene3D" id="3.40.50.300">
    <property type="entry name" value="P-loop containing nucleotide triphosphate hydrolases"/>
    <property type="match status" value="1"/>
</dbReference>
<comment type="subcellular location">
    <subcellularLocation>
        <location evidence="1">Cell membrane</location>
        <topology evidence="1">Multi-pass membrane protein</topology>
    </subcellularLocation>
</comment>
<evidence type="ECO:0000256" key="6">
    <source>
        <dbReference type="ARBA" id="ARBA00022989"/>
    </source>
</evidence>
<dbReference type="InterPro" id="IPR039421">
    <property type="entry name" value="Type_1_exporter"/>
</dbReference>
<sequence length="607" mass="68453">MLKWLEKRLDPYPNENLHQPLPKRFFPFVWQATRGVRPYLLLLVICTAGAASFEALLYTQIGNLVTWISKSQPDTFLQEHKNNLIILTCILFANIFFTNLQSIIKHQFLFSTFPMRLRWRFHNLLLQQSLDFFHNDFAGRLSSKVMQTALAVREFCMILGDMIAYVVIYFITISVVFSAISPLLLVPLFIWLFLYICFGLYFVPRFSKVSNEQADARAVMTGRITDAYTNIQTVKLFAHAGRESQYAKASMKEFMVTVYKQMRLGTYYEVSVNLLSIVLYIGVLGTAIWLWTQGRAELGIIAAATAMILKLNSIAEFMMWQTSALFENVGTIQDGMKTLGHPINIQDKPYATELKVARGEIEFDHVSFAYNNKNVISELNLKIGSGEKIGIVGRSGAGKSTLIQLLLNFYQIKHGSIKIDGQNISDVKQDSLRKNIALVTQDTSLLHRSVSENIKYGRPEATDEEMFAAVKKAQAEDFIPHLSDLRGKTGYEAYVGERGVKLSGGQRQRIAIARVFLKDAPILILDEATSALDSEVESAIQSSLDELMQGKTVIAIAHRLSTIAQMDRLIVLDQGQIAEQGTHDELVAKNGIYAQLWKRQTGGFIIE</sequence>
<evidence type="ECO:0000256" key="7">
    <source>
        <dbReference type="ARBA" id="ARBA00023055"/>
    </source>
</evidence>
<dbReference type="PANTHER" id="PTHR43394">
    <property type="entry name" value="ATP-DEPENDENT PERMEASE MDL1, MITOCHONDRIAL"/>
    <property type="match status" value="1"/>
</dbReference>
<feature type="transmembrane region" description="Helical" evidence="9">
    <location>
        <begin position="155"/>
        <end position="177"/>
    </location>
</feature>
<dbReference type="OrthoDB" id="9806127at2"/>
<keyword evidence="6 9" id="KW-1133">Transmembrane helix</keyword>
<evidence type="ECO:0000256" key="2">
    <source>
        <dbReference type="ARBA" id="ARBA00022519"/>
    </source>
</evidence>
<keyword evidence="3 9" id="KW-0812">Transmembrane</keyword>
<dbReference type="EMBL" id="CP012808">
    <property type="protein sequence ID" value="ALH96139.1"/>
    <property type="molecule type" value="Genomic_DNA"/>
</dbReference>
<dbReference type="PANTHER" id="PTHR43394:SF1">
    <property type="entry name" value="ATP-BINDING CASSETTE SUB-FAMILY B MEMBER 10, MITOCHONDRIAL"/>
    <property type="match status" value="1"/>
</dbReference>
<evidence type="ECO:0000313" key="13">
    <source>
        <dbReference type="Proteomes" id="UP000064939"/>
    </source>
</evidence>
<evidence type="ECO:0000256" key="9">
    <source>
        <dbReference type="SAM" id="Phobius"/>
    </source>
</evidence>
<dbReference type="GO" id="GO:0016887">
    <property type="term" value="F:ATP hydrolysis activity"/>
    <property type="evidence" value="ECO:0007669"/>
    <property type="project" value="InterPro"/>
</dbReference>
<proteinExistence type="predicted"/>
<evidence type="ECO:0000259" key="10">
    <source>
        <dbReference type="PROSITE" id="PS50893"/>
    </source>
</evidence>
<evidence type="ECO:0000256" key="4">
    <source>
        <dbReference type="ARBA" id="ARBA00022741"/>
    </source>
</evidence>
<evidence type="ECO:0000313" key="12">
    <source>
        <dbReference type="EMBL" id="ALH96139.1"/>
    </source>
</evidence>
<keyword evidence="2" id="KW-1003">Cell membrane</keyword>
<dbReference type="PROSITE" id="PS50929">
    <property type="entry name" value="ABC_TM1F"/>
    <property type="match status" value="1"/>
</dbReference>
<feature type="transmembrane region" description="Helical" evidence="9">
    <location>
        <begin position="183"/>
        <end position="203"/>
    </location>
</feature>
<dbReference type="InterPro" id="IPR036640">
    <property type="entry name" value="ABC1_TM_sf"/>
</dbReference>
<dbReference type="FunFam" id="3.40.50.300:FF:000218">
    <property type="entry name" value="Multidrug ABC transporter ATP-binding protein"/>
    <property type="match status" value="1"/>
</dbReference>
<dbReference type="RefSeq" id="WP_054582022.1">
    <property type="nucleotide sequence ID" value="NZ_CP012808.1"/>
</dbReference>
<keyword evidence="13" id="KW-1185">Reference proteome</keyword>
<evidence type="ECO:0000256" key="1">
    <source>
        <dbReference type="ARBA" id="ARBA00004651"/>
    </source>
</evidence>